<keyword evidence="14" id="KW-1185">Reference proteome</keyword>
<dbReference type="GO" id="GO:0005737">
    <property type="term" value="C:cytoplasm"/>
    <property type="evidence" value="ECO:0007669"/>
    <property type="project" value="TreeGrafter"/>
</dbReference>
<name>A0AAV7I022_COTGL</name>
<dbReference type="CDD" id="cd09616">
    <property type="entry name" value="Peptidase_C12_UCH_L1_L3"/>
    <property type="match status" value="1"/>
</dbReference>
<keyword evidence="4 10" id="KW-0645">Protease</keyword>
<feature type="site" description="Important for enzyme activity" evidence="10">
    <location>
        <position position="181"/>
    </location>
</feature>
<gene>
    <name evidence="13" type="ORF">KQX54_017959</name>
</gene>
<evidence type="ECO:0000256" key="6">
    <source>
        <dbReference type="ARBA" id="ARBA00022801"/>
    </source>
</evidence>
<dbReference type="InterPro" id="IPR036959">
    <property type="entry name" value="Peptidase_C12_UCH_sf"/>
</dbReference>
<organism evidence="13 14">
    <name type="scientific">Cotesia glomerata</name>
    <name type="common">Lepidopteran parasitic wasp</name>
    <name type="synonym">Apanteles glomeratus</name>
    <dbReference type="NCBI Taxonomy" id="32391"/>
    <lineage>
        <taxon>Eukaryota</taxon>
        <taxon>Metazoa</taxon>
        <taxon>Ecdysozoa</taxon>
        <taxon>Arthropoda</taxon>
        <taxon>Hexapoda</taxon>
        <taxon>Insecta</taxon>
        <taxon>Pterygota</taxon>
        <taxon>Neoptera</taxon>
        <taxon>Endopterygota</taxon>
        <taxon>Hymenoptera</taxon>
        <taxon>Apocrita</taxon>
        <taxon>Ichneumonoidea</taxon>
        <taxon>Braconidae</taxon>
        <taxon>Microgastrinae</taxon>
        <taxon>Cotesia</taxon>
    </lineage>
</organism>
<evidence type="ECO:0000256" key="11">
    <source>
        <dbReference type="RuleBase" id="RU361215"/>
    </source>
</evidence>
<evidence type="ECO:0000256" key="8">
    <source>
        <dbReference type="ARBA" id="ARBA00055560"/>
    </source>
</evidence>
<dbReference type="Pfam" id="PF01088">
    <property type="entry name" value="Peptidase_C12"/>
    <property type="match status" value="1"/>
</dbReference>
<dbReference type="EMBL" id="JAHXZJ010002982">
    <property type="protein sequence ID" value="KAH0535654.1"/>
    <property type="molecule type" value="Genomic_DNA"/>
</dbReference>
<evidence type="ECO:0000259" key="12">
    <source>
        <dbReference type="PROSITE" id="PS52048"/>
    </source>
</evidence>
<evidence type="ECO:0000313" key="13">
    <source>
        <dbReference type="EMBL" id="KAH0535654.1"/>
    </source>
</evidence>
<comment type="similarity">
    <text evidence="2 10 11">Belongs to the peptidase C12 family.</text>
</comment>
<evidence type="ECO:0000256" key="1">
    <source>
        <dbReference type="ARBA" id="ARBA00000707"/>
    </source>
</evidence>
<dbReference type="GO" id="GO:0006511">
    <property type="term" value="P:ubiquitin-dependent protein catabolic process"/>
    <property type="evidence" value="ECO:0007669"/>
    <property type="project" value="UniProtKB-UniRule"/>
</dbReference>
<evidence type="ECO:0000256" key="5">
    <source>
        <dbReference type="ARBA" id="ARBA00022786"/>
    </source>
</evidence>
<keyword evidence="5 10" id="KW-0833">Ubl conjugation pathway</keyword>
<keyword evidence="7 10" id="KW-0788">Thiol protease</keyword>
<feature type="site" description="Transition state stabilizer" evidence="10">
    <location>
        <position position="86"/>
    </location>
</feature>
<comment type="caution">
    <text evidence="13">The sequence shown here is derived from an EMBL/GenBank/DDBJ whole genome shotgun (WGS) entry which is preliminary data.</text>
</comment>
<dbReference type="InterPro" id="IPR038765">
    <property type="entry name" value="Papain-like_cys_pep_sf"/>
</dbReference>
<dbReference type="SUPFAM" id="SSF54001">
    <property type="entry name" value="Cysteine proteinases"/>
    <property type="match status" value="1"/>
</dbReference>
<dbReference type="PROSITE" id="PS52048">
    <property type="entry name" value="UCH_DOMAIN"/>
    <property type="match status" value="1"/>
</dbReference>
<evidence type="ECO:0000256" key="9">
    <source>
        <dbReference type="ARBA" id="ARBA00073226"/>
    </source>
</evidence>
<dbReference type="PANTHER" id="PTHR10589:SF17">
    <property type="entry name" value="UBIQUITIN CARBOXYL-TERMINAL HYDROLASE"/>
    <property type="match status" value="1"/>
</dbReference>
<dbReference type="PRINTS" id="PR00707">
    <property type="entry name" value="UBCTHYDRLASE"/>
</dbReference>
<dbReference type="AlphaFoldDB" id="A0AAV7I022"/>
<dbReference type="GO" id="GO:0004843">
    <property type="term" value="F:cysteine-type deubiquitinase activity"/>
    <property type="evidence" value="ECO:0007669"/>
    <property type="project" value="UniProtKB-UniRule"/>
</dbReference>
<keyword evidence="6 10" id="KW-0378">Hydrolase</keyword>
<dbReference type="Proteomes" id="UP000826195">
    <property type="component" value="Unassembled WGS sequence"/>
</dbReference>
<dbReference type="Gene3D" id="3.40.532.10">
    <property type="entry name" value="Peptidase C12, ubiquitin carboxyl-terminal hydrolase"/>
    <property type="match status" value="1"/>
</dbReference>
<feature type="active site" description="Proton donor" evidence="10">
    <location>
        <position position="166"/>
    </location>
</feature>
<feature type="domain" description="UCH catalytic" evidence="12">
    <location>
        <begin position="2"/>
        <end position="226"/>
    </location>
</feature>
<dbReference type="GO" id="GO:0016579">
    <property type="term" value="P:protein deubiquitination"/>
    <property type="evidence" value="ECO:0007669"/>
    <property type="project" value="TreeGrafter"/>
</dbReference>
<dbReference type="FunFam" id="3.40.532.10:FF:000006">
    <property type="entry name" value="Ubiquitin carboxyl-terminal hydrolase"/>
    <property type="match status" value="1"/>
</dbReference>
<reference evidence="13 14" key="1">
    <citation type="journal article" date="2021" name="J. Hered.">
        <title>A chromosome-level genome assembly of the parasitoid wasp, Cotesia glomerata (Hymenoptera: Braconidae).</title>
        <authorList>
            <person name="Pinto B.J."/>
            <person name="Weis J.J."/>
            <person name="Gamble T."/>
            <person name="Ode P.J."/>
            <person name="Paul R."/>
            <person name="Zaspel J.M."/>
        </authorList>
    </citation>
    <scope>NUCLEOTIDE SEQUENCE [LARGE SCALE GENOMIC DNA]</scope>
    <source>
        <strain evidence="13">CgM1</strain>
    </source>
</reference>
<feature type="active site" description="Nucleophile" evidence="10">
    <location>
        <position position="92"/>
    </location>
</feature>
<accession>A0AAV7I022</accession>
<sequence length="227" mass="25237">MTLIPLESNPEVMTKFIHKIGVPAKWKLSDVYGLDEPLLAMVPKPVLALILLYPESEKAKAYDAELESKIKAEGKEPPKNVFHMKQCVLNTCGTVALIHSILNNLDQIDLNDGALKNFYEEAKDLSFVERGELLMKETNEIIDAHKQLAQEGQTQAPPEDEPVVHHFVAFVEKDGTLYELDGCKSAPINHGPTTKEAVLDNAAKICKEYMARDPGEVHFTMMALVAN</sequence>
<evidence type="ECO:0000256" key="2">
    <source>
        <dbReference type="ARBA" id="ARBA00009326"/>
    </source>
</evidence>
<dbReference type="PANTHER" id="PTHR10589">
    <property type="entry name" value="UBIQUITIN CARBOXYL-TERMINAL HYDROLASE"/>
    <property type="match status" value="1"/>
</dbReference>
<comment type="catalytic activity">
    <reaction evidence="1 10 11">
        <text>Thiol-dependent hydrolysis of ester, thioester, amide, peptide and isopeptide bonds formed by the C-terminal Gly of ubiquitin (a 76-residue protein attached to proteins as an intracellular targeting signal).</text>
        <dbReference type="EC" id="3.4.19.12"/>
    </reaction>
</comment>
<proteinExistence type="inferred from homology"/>
<evidence type="ECO:0000256" key="4">
    <source>
        <dbReference type="ARBA" id="ARBA00022670"/>
    </source>
</evidence>
<evidence type="ECO:0000313" key="14">
    <source>
        <dbReference type="Proteomes" id="UP000826195"/>
    </source>
</evidence>
<evidence type="ECO:0000256" key="10">
    <source>
        <dbReference type="PROSITE-ProRule" id="PRU01393"/>
    </source>
</evidence>
<protein>
    <recommendedName>
        <fullName evidence="9 11">Ubiquitin carboxyl-terminal hydrolase</fullName>
        <ecNumber evidence="3 11">3.4.19.12</ecNumber>
    </recommendedName>
</protein>
<evidence type="ECO:0000256" key="3">
    <source>
        <dbReference type="ARBA" id="ARBA00012759"/>
    </source>
</evidence>
<dbReference type="InterPro" id="IPR001578">
    <property type="entry name" value="Peptidase_C12_UCH"/>
</dbReference>
<comment type="function">
    <text evidence="8">Ubiquitin-protein hydrolase is involved both in the processing of ubiquitin precursors and of ubiquitinated proteins. This enzyme is a thiol protease that recognizes and hydrolyzes a peptide bond at the C-terminal glycine of ubiquitin.</text>
</comment>
<evidence type="ECO:0000256" key="7">
    <source>
        <dbReference type="ARBA" id="ARBA00022807"/>
    </source>
</evidence>
<dbReference type="EC" id="3.4.19.12" evidence="3 11"/>